<evidence type="ECO:0000313" key="2">
    <source>
        <dbReference type="EMBL" id="KAF1966363.1"/>
    </source>
</evidence>
<proteinExistence type="predicted"/>
<keyword evidence="1" id="KW-0812">Transmembrane</keyword>
<sequence length="137" mass="15213">MPWRSSPVVVWQVLPSCIAIGAGIYGSGDEKGEVYLWIVNGVLLIILCFLAFSLAFVVSVFDRPLALLDLLLSPRLLSYPTTLSRSYLHFPRSRRVPGRTCSAHAWSLLNSCCYHLPGQFHTVQLLTQITLPPVSQS</sequence>
<feature type="transmembrane region" description="Helical" evidence="1">
    <location>
        <begin position="9"/>
        <end position="28"/>
    </location>
</feature>
<keyword evidence="1" id="KW-1133">Transmembrane helix</keyword>
<dbReference type="AlphaFoldDB" id="A0A6A5UMA2"/>
<evidence type="ECO:0000313" key="3">
    <source>
        <dbReference type="Proteomes" id="UP000800036"/>
    </source>
</evidence>
<organism evidence="2 3">
    <name type="scientific">Bimuria novae-zelandiae CBS 107.79</name>
    <dbReference type="NCBI Taxonomy" id="1447943"/>
    <lineage>
        <taxon>Eukaryota</taxon>
        <taxon>Fungi</taxon>
        <taxon>Dikarya</taxon>
        <taxon>Ascomycota</taxon>
        <taxon>Pezizomycotina</taxon>
        <taxon>Dothideomycetes</taxon>
        <taxon>Pleosporomycetidae</taxon>
        <taxon>Pleosporales</taxon>
        <taxon>Massarineae</taxon>
        <taxon>Didymosphaeriaceae</taxon>
        <taxon>Bimuria</taxon>
    </lineage>
</organism>
<name>A0A6A5UMA2_9PLEO</name>
<keyword evidence="1" id="KW-0472">Membrane</keyword>
<dbReference type="EMBL" id="ML976747">
    <property type="protein sequence ID" value="KAF1966363.1"/>
    <property type="molecule type" value="Genomic_DNA"/>
</dbReference>
<gene>
    <name evidence="2" type="ORF">BU23DRAFT_326753</name>
</gene>
<protein>
    <submittedName>
        <fullName evidence="2">Uncharacterized protein</fullName>
    </submittedName>
</protein>
<keyword evidence="3" id="KW-1185">Reference proteome</keyword>
<evidence type="ECO:0000256" key="1">
    <source>
        <dbReference type="SAM" id="Phobius"/>
    </source>
</evidence>
<feature type="transmembrane region" description="Helical" evidence="1">
    <location>
        <begin position="34"/>
        <end position="61"/>
    </location>
</feature>
<dbReference type="Proteomes" id="UP000800036">
    <property type="component" value="Unassembled WGS sequence"/>
</dbReference>
<accession>A0A6A5UMA2</accession>
<reference evidence="2" key="1">
    <citation type="journal article" date="2020" name="Stud. Mycol.">
        <title>101 Dothideomycetes genomes: a test case for predicting lifestyles and emergence of pathogens.</title>
        <authorList>
            <person name="Haridas S."/>
            <person name="Albert R."/>
            <person name="Binder M."/>
            <person name="Bloem J."/>
            <person name="Labutti K."/>
            <person name="Salamov A."/>
            <person name="Andreopoulos B."/>
            <person name="Baker S."/>
            <person name="Barry K."/>
            <person name="Bills G."/>
            <person name="Bluhm B."/>
            <person name="Cannon C."/>
            <person name="Castanera R."/>
            <person name="Culley D."/>
            <person name="Daum C."/>
            <person name="Ezra D."/>
            <person name="Gonzalez J."/>
            <person name="Henrissat B."/>
            <person name="Kuo A."/>
            <person name="Liang C."/>
            <person name="Lipzen A."/>
            <person name="Lutzoni F."/>
            <person name="Magnuson J."/>
            <person name="Mondo S."/>
            <person name="Nolan M."/>
            <person name="Ohm R."/>
            <person name="Pangilinan J."/>
            <person name="Park H.-J."/>
            <person name="Ramirez L."/>
            <person name="Alfaro M."/>
            <person name="Sun H."/>
            <person name="Tritt A."/>
            <person name="Yoshinaga Y."/>
            <person name="Zwiers L.-H."/>
            <person name="Turgeon B."/>
            <person name="Goodwin S."/>
            <person name="Spatafora J."/>
            <person name="Crous P."/>
            <person name="Grigoriev I."/>
        </authorList>
    </citation>
    <scope>NUCLEOTIDE SEQUENCE</scope>
    <source>
        <strain evidence="2">CBS 107.79</strain>
    </source>
</reference>